<reference evidence="7" key="1">
    <citation type="journal article" date="2015" name="Nature">
        <title>Complex archaea that bridge the gap between prokaryotes and eukaryotes.</title>
        <authorList>
            <person name="Spang A."/>
            <person name="Saw J.H."/>
            <person name="Jorgensen S.L."/>
            <person name="Zaremba-Niedzwiedzka K."/>
            <person name="Martijn J."/>
            <person name="Lind A.E."/>
            <person name="van Eijk R."/>
            <person name="Schleper C."/>
            <person name="Guy L."/>
            <person name="Ettema T.J."/>
        </authorList>
    </citation>
    <scope>NUCLEOTIDE SEQUENCE</scope>
</reference>
<evidence type="ECO:0000256" key="3">
    <source>
        <dbReference type="ARBA" id="ARBA00022723"/>
    </source>
</evidence>
<evidence type="ECO:0000256" key="2">
    <source>
        <dbReference type="ARBA" id="ARBA00022691"/>
    </source>
</evidence>
<gene>
    <name evidence="7" type="ORF">LCGC14_1180900</name>
</gene>
<dbReference type="PANTHER" id="PTHR43409:SF4">
    <property type="entry name" value="RADICAL SAM SUPERFAMILY PROTEIN"/>
    <property type="match status" value="1"/>
</dbReference>
<evidence type="ECO:0000256" key="5">
    <source>
        <dbReference type="ARBA" id="ARBA00023014"/>
    </source>
</evidence>
<keyword evidence="5" id="KW-0411">Iron-sulfur</keyword>
<dbReference type="Pfam" id="PF02310">
    <property type="entry name" value="B12-binding"/>
    <property type="match status" value="1"/>
</dbReference>
<evidence type="ECO:0000256" key="1">
    <source>
        <dbReference type="ARBA" id="ARBA00001966"/>
    </source>
</evidence>
<comment type="cofactor">
    <cofactor evidence="1">
        <name>[4Fe-4S] cluster</name>
        <dbReference type="ChEBI" id="CHEBI:49883"/>
    </cofactor>
</comment>
<name>A0A0F9PSN8_9ZZZZ</name>
<dbReference type="InterPro" id="IPR051198">
    <property type="entry name" value="BchE-like"/>
</dbReference>
<evidence type="ECO:0000259" key="6">
    <source>
        <dbReference type="PROSITE" id="PS51332"/>
    </source>
</evidence>
<protein>
    <recommendedName>
        <fullName evidence="6">B12-binding domain-containing protein</fullName>
    </recommendedName>
</protein>
<evidence type="ECO:0000256" key="4">
    <source>
        <dbReference type="ARBA" id="ARBA00023004"/>
    </source>
</evidence>
<dbReference type="AlphaFoldDB" id="A0A0F9PSN8"/>
<sequence length="113" mass="13040">MILLINPRTSKSSEVNSKFFREPNSGLLYLVAILELNEIPIEILDLEQYRSLSDIDLTEIVKEKIKDYNIFGITSLTNTFHIALDIAKIIKKRNKNNFVIMGGPHVSFLYREI</sequence>
<dbReference type="GO" id="GO:0051536">
    <property type="term" value="F:iron-sulfur cluster binding"/>
    <property type="evidence" value="ECO:0007669"/>
    <property type="project" value="UniProtKB-KW"/>
</dbReference>
<dbReference type="PANTHER" id="PTHR43409">
    <property type="entry name" value="ANAEROBIC MAGNESIUM-PROTOPORPHYRIN IX MONOMETHYL ESTER CYCLASE-RELATED"/>
    <property type="match status" value="1"/>
</dbReference>
<dbReference type="PROSITE" id="PS51332">
    <property type="entry name" value="B12_BINDING"/>
    <property type="match status" value="1"/>
</dbReference>
<proteinExistence type="predicted"/>
<dbReference type="GO" id="GO:0031419">
    <property type="term" value="F:cobalamin binding"/>
    <property type="evidence" value="ECO:0007669"/>
    <property type="project" value="InterPro"/>
</dbReference>
<organism evidence="7">
    <name type="scientific">marine sediment metagenome</name>
    <dbReference type="NCBI Taxonomy" id="412755"/>
    <lineage>
        <taxon>unclassified sequences</taxon>
        <taxon>metagenomes</taxon>
        <taxon>ecological metagenomes</taxon>
    </lineage>
</organism>
<accession>A0A0F9PSN8</accession>
<dbReference type="Gene3D" id="3.40.50.280">
    <property type="entry name" value="Cobalamin-binding domain"/>
    <property type="match status" value="1"/>
</dbReference>
<feature type="domain" description="B12-binding" evidence="6">
    <location>
        <begin position="10"/>
        <end position="113"/>
    </location>
</feature>
<keyword evidence="3" id="KW-0479">Metal-binding</keyword>
<dbReference type="InterPro" id="IPR006158">
    <property type="entry name" value="Cobalamin-bd"/>
</dbReference>
<keyword evidence="2" id="KW-0949">S-adenosyl-L-methionine</keyword>
<dbReference type="GO" id="GO:0046872">
    <property type="term" value="F:metal ion binding"/>
    <property type="evidence" value="ECO:0007669"/>
    <property type="project" value="UniProtKB-KW"/>
</dbReference>
<feature type="non-terminal residue" evidence="7">
    <location>
        <position position="113"/>
    </location>
</feature>
<evidence type="ECO:0000313" key="7">
    <source>
        <dbReference type="EMBL" id="KKM96172.1"/>
    </source>
</evidence>
<dbReference type="EMBL" id="LAZR01005915">
    <property type="protein sequence ID" value="KKM96172.1"/>
    <property type="molecule type" value="Genomic_DNA"/>
</dbReference>
<keyword evidence="4" id="KW-0408">Iron</keyword>
<comment type="caution">
    <text evidence="7">The sequence shown here is derived from an EMBL/GenBank/DDBJ whole genome shotgun (WGS) entry which is preliminary data.</text>
</comment>